<gene>
    <name evidence="6" type="ORF">Harman_09500</name>
</gene>
<evidence type="ECO:0000256" key="3">
    <source>
        <dbReference type="ARBA" id="ARBA00022989"/>
    </source>
</evidence>
<dbReference type="Proteomes" id="UP000304382">
    <property type="component" value="Unassembled WGS sequence"/>
</dbReference>
<dbReference type="OrthoDB" id="221432at2157"/>
<dbReference type="InterPro" id="IPR002372">
    <property type="entry name" value="PQQ_rpt_dom"/>
</dbReference>
<dbReference type="PANTHER" id="PTHR21419">
    <property type="match status" value="1"/>
</dbReference>
<dbReference type="Pfam" id="PF13360">
    <property type="entry name" value="PQQ_2"/>
    <property type="match status" value="1"/>
</dbReference>
<dbReference type="RefSeq" id="WP_137682652.1">
    <property type="nucleotide sequence ID" value="NZ_BIXZ01000001.1"/>
</dbReference>
<dbReference type="PANTHER" id="PTHR21419:SF30">
    <property type="entry name" value="IG-LIKE DOMAIN-CONTAINING PROTEIN"/>
    <property type="match status" value="1"/>
</dbReference>
<evidence type="ECO:0000313" key="6">
    <source>
        <dbReference type="EMBL" id="GCF13015.1"/>
    </source>
</evidence>
<dbReference type="EMBL" id="BIXZ01000001">
    <property type="protein sequence ID" value="GCF13015.1"/>
    <property type="molecule type" value="Genomic_DNA"/>
</dbReference>
<accession>A0A4C2EEY4</accession>
<evidence type="ECO:0000256" key="1">
    <source>
        <dbReference type="ARBA" id="ARBA00004167"/>
    </source>
</evidence>
<dbReference type="Gene3D" id="2.130.10.10">
    <property type="entry name" value="YVTN repeat-like/Quinoprotein amine dehydrogenase"/>
    <property type="match status" value="2"/>
</dbReference>
<evidence type="ECO:0000256" key="4">
    <source>
        <dbReference type="ARBA" id="ARBA00023136"/>
    </source>
</evidence>
<keyword evidence="2" id="KW-0812">Transmembrane</keyword>
<protein>
    <recommendedName>
        <fullName evidence="5">Pyrrolo-quinoline quinone repeat domain-containing protein</fullName>
    </recommendedName>
</protein>
<dbReference type="SMART" id="SM00564">
    <property type="entry name" value="PQQ"/>
    <property type="match status" value="4"/>
</dbReference>
<dbReference type="GO" id="GO:0016020">
    <property type="term" value="C:membrane"/>
    <property type="evidence" value="ECO:0007669"/>
    <property type="project" value="UniProtKB-SubCell"/>
</dbReference>
<proteinExistence type="predicted"/>
<keyword evidence="4" id="KW-0472">Membrane</keyword>
<dbReference type="InterPro" id="IPR015943">
    <property type="entry name" value="WD40/YVTN_repeat-like_dom_sf"/>
</dbReference>
<comment type="caution">
    <text evidence="6">The sequence shown here is derived from an EMBL/GenBank/DDBJ whole genome shotgun (WGS) entry which is preliminary data.</text>
</comment>
<dbReference type="InterPro" id="IPR018391">
    <property type="entry name" value="PQQ_b-propeller_rpt"/>
</dbReference>
<name>A0A4C2EEY4_9EURY</name>
<organism evidence="6 7">
    <name type="scientific">Haloarcula mannanilytica</name>
    <dbReference type="NCBI Taxonomy" id="2509225"/>
    <lineage>
        <taxon>Archaea</taxon>
        <taxon>Methanobacteriati</taxon>
        <taxon>Methanobacteriota</taxon>
        <taxon>Stenosarchaea group</taxon>
        <taxon>Halobacteria</taxon>
        <taxon>Halobacteriales</taxon>
        <taxon>Haloarculaceae</taxon>
        <taxon>Haloarcula</taxon>
    </lineage>
</organism>
<keyword evidence="7" id="KW-1185">Reference proteome</keyword>
<evidence type="ECO:0000256" key="2">
    <source>
        <dbReference type="ARBA" id="ARBA00022692"/>
    </source>
</evidence>
<keyword evidence="3" id="KW-1133">Transmembrane helix</keyword>
<sequence length="417" mass="43194">MRFRTLIVAGLLIAGLTGVVAIGLTDGGGQLSQQWISDTARDNEVNHHAVGVGPRNDIVIAPVAAVPNAEEIGPDSCSLVRLRPSDGAIRWRWSVPAESCFTHALTQPAVADLDADGSLEVAASTTENALVVLDGGTGTEQWRVPLSAYGYGQPSVGDVTGGPGPEVVTSDIEGTLVVVHGNGTVAWRADANTTVWTRPELVDVTGDGATEVVVGGDNTVAVYGPDGSPVWNRSVDATTMALTDGPEPTVVAGTTQRLRGLDGATGAIRWNRTVAGTPRIHETGDGDGDGDREVYAGVSGDTVLALDATTGDTEWETPIGEDSRRSARAPVLGDVTGDNATEVVAVTNAGTVAVLDGETGEELAAYQRNVRIWTFPTLADLDSDGDAEILVRYGDGRVVTLDWQRGAGSPLQAIGES</sequence>
<comment type="subcellular location">
    <subcellularLocation>
        <location evidence="1">Membrane</location>
        <topology evidence="1">Single-pass membrane protein</topology>
    </subcellularLocation>
</comment>
<reference evidence="6 7" key="1">
    <citation type="submission" date="2019-02" db="EMBL/GenBank/DDBJ databases">
        <title>Haloarcula mannanilyticum sp. nov., a mannan degrading haloarchaeon isolated from commercial salt.</title>
        <authorList>
            <person name="Enomoto S."/>
            <person name="Shimane Y."/>
            <person name="Kamekura M."/>
            <person name="Ito T."/>
            <person name="Moriya O."/>
            <person name="Ihara K."/>
            <person name="Takahashi-Ando N."/>
            <person name="Fukushima Y."/>
            <person name="Yoshida Y."/>
            <person name="Usama R."/>
            <person name="Takai K."/>
            <person name="Minegishi H."/>
        </authorList>
    </citation>
    <scope>NUCLEOTIDE SEQUENCE [LARGE SCALE GENOMIC DNA]</scope>
    <source>
        <strain evidence="6 7">MD130-1</strain>
    </source>
</reference>
<feature type="domain" description="Pyrrolo-quinoline quinone repeat" evidence="5">
    <location>
        <begin position="130"/>
        <end position="319"/>
    </location>
</feature>
<dbReference type="InterPro" id="IPR045232">
    <property type="entry name" value="FAM234"/>
</dbReference>
<evidence type="ECO:0000259" key="5">
    <source>
        <dbReference type="Pfam" id="PF13360"/>
    </source>
</evidence>
<dbReference type="InterPro" id="IPR011047">
    <property type="entry name" value="Quinoprotein_ADH-like_sf"/>
</dbReference>
<dbReference type="AlphaFoldDB" id="A0A4C2EEY4"/>
<evidence type="ECO:0000313" key="7">
    <source>
        <dbReference type="Proteomes" id="UP000304382"/>
    </source>
</evidence>
<dbReference type="SUPFAM" id="SSF50998">
    <property type="entry name" value="Quinoprotein alcohol dehydrogenase-like"/>
    <property type="match status" value="1"/>
</dbReference>